<dbReference type="InterPro" id="IPR042115">
    <property type="entry name" value="PriA_3primeBD_sf"/>
</dbReference>
<protein>
    <recommendedName>
        <fullName evidence="8">Probable replication restart protein PriA</fullName>
    </recommendedName>
    <alternativeName>
        <fullName evidence="8">Putative ATP-dependent DNA helicase PriA</fullName>
    </alternativeName>
</protein>
<feature type="binding site" evidence="8">
    <location>
        <position position="564"/>
    </location>
    <ligand>
        <name>Zn(2+)</name>
        <dbReference type="ChEBI" id="CHEBI:29105"/>
        <label>1</label>
    </ligand>
</feature>
<dbReference type="PANTHER" id="PTHR30580:SF0">
    <property type="entry name" value="PRIMOSOMAL PROTEIN N"/>
    <property type="match status" value="1"/>
</dbReference>
<keyword evidence="1 8" id="KW-0639">Primosome</keyword>
<organism evidence="11 12">
    <name type="scientific">Cellulomonas pakistanensis</name>
    <dbReference type="NCBI Taxonomy" id="992287"/>
    <lineage>
        <taxon>Bacteria</taxon>
        <taxon>Bacillati</taxon>
        <taxon>Actinomycetota</taxon>
        <taxon>Actinomycetes</taxon>
        <taxon>Micrococcales</taxon>
        <taxon>Cellulomonadaceae</taxon>
        <taxon>Cellulomonas</taxon>
    </lineage>
</organism>
<dbReference type="GO" id="GO:0043138">
    <property type="term" value="F:3'-5' DNA helicase activity"/>
    <property type="evidence" value="ECO:0007669"/>
    <property type="project" value="TreeGrafter"/>
</dbReference>
<dbReference type="Gene3D" id="3.40.1440.60">
    <property type="entry name" value="PriA, 3(prime) DNA-binding domain"/>
    <property type="match status" value="1"/>
</dbReference>
<evidence type="ECO:0000259" key="10">
    <source>
        <dbReference type="Pfam" id="PF17764"/>
    </source>
</evidence>
<dbReference type="Gene3D" id="3.40.50.300">
    <property type="entry name" value="P-loop containing nucleotide triphosphate hydrolases"/>
    <property type="match status" value="1"/>
</dbReference>
<feature type="binding site" evidence="8">
    <location>
        <position position="573"/>
    </location>
    <ligand>
        <name>Zn(2+)</name>
        <dbReference type="ChEBI" id="CHEBI:29105"/>
        <label>2</label>
    </ligand>
</feature>
<feature type="binding site" evidence="8">
    <location>
        <position position="561"/>
    </location>
    <ligand>
        <name>Zn(2+)</name>
        <dbReference type="ChEBI" id="CHEBI:29105"/>
        <label>1</label>
    </ligand>
</feature>
<feature type="compositionally biased region" description="Low complexity" evidence="9">
    <location>
        <begin position="202"/>
        <end position="239"/>
    </location>
</feature>
<evidence type="ECO:0000256" key="3">
    <source>
        <dbReference type="ARBA" id="ARBA00022723"/>
    </source>
</evidence>
<keyword evidence="3 8" id="KW-0479">Metal-binding</keyword>
<evidence type="ECO:0000256" key="1">
    <source>
        <dbReference type="ARBA" id="ARBA00022515"/>
    </source>
</evidence>
<feature type="binding site" evidence="8">
    <location>
        <position position="588"/>
    </location>
    <ligand>
        <name>Zn(2+)</name>
        <dbReference type="ChEBI" id="CHEBI:29105"/>
        <label>2</label>
    </ligand>
</feature>
<dbReference type="AlphaFoldDB" id="A0A919P8S6"/>
<feature type="binding site" evidence="8">
    <location>
        <position position="603"/>
    </location>
    <ligand>
        <name>Zn(2+)</name>
        <dbReference type="ChEBI" id="CHEBI:29105"/>
        <label>1</label>
    </ligand>
</feature>
<comment type="similarity">
    <text evidence="8">Belongs to the helicase family. PriA subfamily.</text>
</comment>
<dbReference type="Pfam" id="PF17764">
    <property type="entry name" value="PriA_3primeBD"/>
    <property type="match status" value="1"/>
</dbReference>
<keyword evidence="5 8" id="KW-0862">Zinc</keyword>
<gene>
    <name evidence="8" type="primary">priA</name>
    <name evidence="11" type="ORF">Cpa01nite_04710</name>
</gene>
<keyword evidence="2 8" id="KW-0235">DNA replication</keyword>
<feature type="region of interest" description="Disordered" evidence="9">
    <location>
        <begin position="1"/>
        <end position="55"/>
    </location>
</feature>
<keyword evidence="12" id="KW-1185">Reference proteome</keyword>
<keyword evidence="4 8" id="KW-0547">Nucleotide-binding</keyword>
<accession>A0A919P8S6</accession>
<dbReference type="InterPro" id="IPR005259">
    <property type="entry name" value="PriA"/>
</dbReference>
<comment type="caution">
    <text evidence="8">As this protein does not have any detectable helicase domains, it probably does not have helicase activity.</text>
</comment>
<dbReference type="GO" id="GO:0006302">
    <property type="term" value="P:double-strand break repair"/>
    <property type="evidence" value="ECO:0007669"/>
    <property type="project" value="InterPro"/>
</dbReference>
<feature type="compositionally biased region" description="Low complexity" evidence="9">
    <location>
        <begin position="33"/>
        <end position="44"/>
    </location>
</feature>
<evidence type="ECO:0000256" key="7">
    <source>
        <dbReference type="ARBA" id="ARBA00023125"/>
    </source>
</evidence>
<keyword evidence="7 8" id="KW-0238">DNA-binding</keyword>
<dbReference type="RefSeq" id="WP_239068456.1">
    <property type="nucleotide sequence ID" value="NZ_BONO01000002.1"/>
</dbReference>
<dbReference type="EMBL" id="BONO01000002">
    <property type="protein sequence ID" value="GIG35090.1"/>
    <property type="molecule type" value="Genomic_DNA"/>
</dbReference>
<evidence type="ECO:0000256" key="2">
    <source>
        <dbReference type="ARBA" id="ARBA00022705"/>
    </source>
</evidence>
<dbReference type="GO" id="GO:1990077">
    <property type="term" value="C:primosome complex"/>
    <property type="evidence" value="ECO:0007669"/>
    <property type="project" value="UniProtKB-UniRule"/>
</dbReference>
<comment type="cofactor">
    <cofactor evidence="8">
        <name>Zn(2+)</name>
        <dbReference type="ChEBI" id="CHEBI:29105"/>
    </cofactor>
    <text evidence="8">Binds 2 zinc ions per subunit.</text>
</comment>
<name>A0A919P8S6_9CELL</name>
<dbReference type="GO" id="GO:0005524">
    <property type="term" value="F:ATP binding"/>
    <property type="evidence" value="ECO:0007669"/>
    <property type="project" value="UniProtKB-UniRule"/>
</dbReference>
<dbReference type="GO" id="GO:0008270">
    <property type="term" value="F:zinc ion binding"/>
    <property type="evidence" value="ECO:0007669"/>
    <property type="project" value="UniProtKB-UniRule"/>
</dbReference>
<feature type="domain" description="Primosomal protein N' 3' DNA-binding" evidence="10">
    <location>
        <begin position="67"/>
        <end position="166"/>
    </location>
</feature>
<evidence type="ECO:0000256" key="8">
    <source>
        <dbReference type="HAMAP-Rule" id="MF_00983"/>
    </source>
</evidence>
<dbReference type="GO" id="GO:0003677">
    <property type="term" value="F:DNA binding"/>
    <property type="evidence" value="ECO:0007669"/>
    <property type="project" value="UniProtKB-UniRule"/>
</dbReference>
<evidence type="ECO:0000313" key="11">
    <source>
        <dbReference type="EMBL" id="GIG35090.1"/>
    </source>
</evidence>
<dbReference type="GO" id="GO:0006310">
    <property type="term" value="P:DNA recombination"/>
    <property type="evidence" value="ECO:0007669"/>
    <property type="project" value="InterPro"/>
</dbReference>
<evidence type="ECO:0000256" key="6">
    <source>
        <dbReference type="ARBA" id="ARBA00022840"/>
    </source>
</evidence>
<sequence>MDGPAEQPALLGLDEVGPAGPSARGAGRGSSGRGPAAARGAGAARPRRRARARDVDVEPAADLPVARVAVELAPAHLDRPFEYLVPAALADAAAPGTRVKVRFGAQDVDGYVLDRAAEPDHDGTLVPLRRVVSPEPVLTPAVGRLARAVADRYAGTLADVLRLAVPPRHARTEGEVPPARDGADGAGETEGASDVDRSDGQAPGAASVPPPGAVASGATRSARAAAPSPAPEATPASTAGPASAFAFAAASPATPATAAASPGTRATAAASPGTPATAAATPATPATAAATPASAAASPGTPASDAAWAPYRGGPAFLAHLAAGGSPRAAWTALPGPTGERWPDGVAQAARATLASGRGVLVVVPDARDVDRVCAALVAAGVPAWTPDGPDAAHVRLMADDGPARRYRAFLAALRGHARVVVGTRAAAFAPVRDLGLAVCWDDGDDLHAEPRAPYPHVREVLGLRAELEGCGLLLAAHARSTEVQALAASGWVRPVVADRDVVRARTPRVRALTSVELAREGAAAAARLPGEAWRTIRDRLADGPVLVQVPRAGYLPAVACGRCREIARCAHCHGPLALTSGDGTAQCRWCGRLAIQWRCDACGNGTFRSVAVGSDRTAEELGRAFPGVTVRHSGARSGVLAEVPDRPALVVSTIGAEPVAPGGYAAAILLDAAVTTGSTSLRATEDALRKWIAAAALVRSSRDGGVVLLVGDGAERPTQALVRWDPAGLAERELAERAEVRLPPVVRVAELVGTREVVAAVLGRVELPEGSDVLGPVPQPEPLAPGAAAVQESLDPPVRTLVRVPVAHGRALARSLAASLAVRSARREGGTVRVRLDPEEML</sequence>
<feature type="binding site" evidence="8">
    <location>
        <position position="600"/>
    </location>
    <ligand>
        <name>Zn(2+)</name>
        <dbReference type="ChEBI" id="CHEBI:29105"/>
        <label>1</label>
    </ligand>
</feature>
<evidence type="ECO:0000256" key="4">
    <source>
        <dbReference type="ARBA" id="ARBA00022741"/>
    </source>
</evidence>
<dbReference type="GO" id="GO:0006269">
    <property type="term" value="P:DNA replication, synthesis of primer"/>
    <property type="evidence" value="ECO:0007669"/>
    <property type="project" value="UniProtKB-KW"/>
</dbReference>
<reference evidence="11" key="1">
    <citation type="submission" date="2021-01" db="EMBL/GenBank/DDBJ databases">
        <title>Whole genome shotgun sequence of Cellulomonas pakistanensis NBRC 110800.</title>
        <authorList>
            <person name="Komaki H."/>
            <person name="Tamura T."/>
        </authorList>
    </citation>
    <scope>NUCLEOTIDE SEQUENCE</scope>
    <source>
        <strain evidence="11">NBRC 110800</strain>
    </source>
</reference>
<evidence type="ECO:0000256" key="9">
    <source>
        <dbReference type="SAM" id="MobiDB-lite"/>
    </source>
</evidence>
<dbReference type="GO" id="GO:0006270">
    <property type="term" value="P:DNA replication initiation"/>
    <property type="evidence" value="ECO:0007669"/>
    <property type="project" value="TreeGrafter"/>
</dbReference>
<evidence type="ECO:0000256" key="5">
    <source>
        <dbReference type="ARBA" id="ARBA00022833"/>
    </source>
</evidence>
<feature type="region of interest" description="Disordered" evidence="9">
    <location>
        <begin position="168"/>
        <end position="239"/>
    </location>
</feature>
<dbReference type="PANTHER" id="PTHR30580">
    <property type="entry name" value="PRIMOSOMAL PROTEIN N"/>
    <property type="match status" value="1"/>
</dbReference>
<dbReference type="InterPro" id="IPR027417">
    <property type="entry name" value="P-loop_NTPase"/>
</dbReference>
<dbReference type="HAMAP" id="MF_00983">
    <property type="entry name" value="PriA"/>
    <property type="match status" value="1"/>
</dbReference>
<proteinExistence type="inferred from homology"/>
<comment type="caution">
    <text evidence="11">The sequence shown here is derived from an EMBL/GenBank/DDBJ whole genome shotgun (WGS) entry which is preliminary data.</text>
</comment>
<feature type="region of interest" description="Disordered" evidence="9">
    <location>
        <begin position="256"/>
        <end position="304"/>
    </location>
</feature>
<comment type="function">
    <text evidence="8">Initiates the restart of stalled replication forks, which reloads the replicative helicase on sites other than the origin of replication. Recognizes and binds to abandoned replication forks and remodels them to uncover a helicase loading site. Promotes assembly of the primosome at these replication forks.</text>
</comment>
<feature type="binding site" evidence="8">
    <location>
        <position position="570"/>
    </location>
    <ligand>
        <name>Zn(2+)</name>
        <dbReference type="ChEBI" id="CHEBI:29105"/>
        <label>2</label>
    </ligand>
</feature>
<evidence type="ECO:0000313" key="12">
    <source>
        <dbReference type="Proteomes" id="UP000642125"/>
    </source>
</evidence>
<feature type="binding site" evidence="8">
    <location>
        <position position="591"/>
    </location>
    <ligand>
        <name>Zn(2+)</name>
        <dbReference type="ChEBI" id="CHEBI:29105"/>
        <label>2</label>
    </ligand>
</feature>
<dbReference type="Proteomes" id="UP000642125">
    <property type="component" value="Unassembled WGS sequence"/>
</dbReference>
<comment type="subunit">
    <text evidence="8">Component of the replication restart primosome.</text>
</comment>
<dbReference type="InterPro" id="IPR041222">
    <property type="entry name" value="PriA_3primeBD"/>
</dbReference>
<keyword evidence="6 8" id="KW-0067">ATP-binding</keyword>